<gene>
    <name evidence="1" type="ORF">GCM10007901_21060</name>
</gene>
<dbReference type="RefSeq" id="WP_284320874.1">
    <property type="nucleotide sequence ID" value="NZ_BSOB01000017.1"/>
</dbReference>
<comment type="caution">
    <text evidence="1">The sequence shown here is derived from an EMBL/GenBank/DDBJ whole genome shotgun (WGS) entry which is preliminary data.</text>
</comment>
<reference evidence="2" key="1">
    <citation type="journal article" date="2019" name="Int. J. Syst. Evol. Microbiol.">
        <title>The Global Catalogue of Microorganisms (GCM) 10K type strain sequencing project: providing services to taxonomists for standard genome sequencing and annotation.</title>
        <authorList>
            <consortium name="The Broad Institute Genomics Platform"/>
            <consortium name="The Broad Institute Genome Sequencing Center for Infectious Disease"/>
            <person name="Wu L."/>
            <person name="Ma J."/>
        </authorList>
    </citation>
    <scope>NUCLEOTIDE SEQUENCE [LARGE SCALE GENOMIC DNA]</scope>
    <source>
        <strain evidence="2">NBRC 111980</strain>
    </source>
</reference>
<protein>
    <recommendedName>
        <fullName evidence="3">Peptidase C39-like domain-containing protein</fullName>
    </recommendedName>
</protein>
<organism evidence="1 2">
    <name type="scientific">Dyella acidisoli</name>
    <dbReference type="NCBI Taxonomy" id="1867834"/>
    <lineage>
        <taxon>Bacteria</taxon>
        <taxon>Pseudomonadati</taxon>
        <taxon>Pseudomonadota</taxon>
        <taxon>Gammaproteobacteria</taxon>
        <taxon>Lysobacterales</taxon>
        <taxon>Rhodanobacteraceae</taxon>
        <taxon>Dyella</taxon>
    </lineage>
</organism>
<accession>A0ABQ5XN66</accession>
<dbReference type="Proteomes" id="UP001156670">
    <property type="component" value="Unassembled WGS sequence"/>
</dbReference>
<proteinExistence type="predicted"/>
<sequence length="182" mass="20293">MPNTVPNPPALIAQETPAWCFAAAELMARNYYGLTTPSQYEIARTSVIRLVDAGAKPTLEQWNSATTYDLLANQQENGGANLNSARVQLIRTNWGAIYPNDIGGHFEANYTQENFRADIDAGEIVIIGTAIHYYVVYGYEDNGNNFTLLVRDPWPAGVGGQLQRVRYDDFANWLGRTIISFR</sequence>
<name>A0ABQ5XN66_9GAMM</name>
<evidence type="ECO:0000313" key="1">
    <source>
        <dbReference type="EMBL" id="GLQ93155.1"/>
    </source>
</evidence>
<evidence type="ECO:0000313" key="2">
    <source>
        <dbReference type="Proteomes" id="UP001156670"/>
    </source>
</evidence>
<evidence type="ECO:0008006" key="3">
    <source>
        <dbReference type="Google" id="ProtNLM"/>
    </source>
</evidence>
<dbReference type="EMBL" id="BSOB01000017">
    <property type="protein sequence ID" value="GLQ93155.1"/>
    <property type="molecule type" value="Genomic_DNA"/>
</dbReference>
<keyword evidence="2" id="KW-1185">Reference proteome</keyword>